<feature type="domain" description="S-Me-THD N-terminal" evidence="3">
    <location>
        <begin position="654"/>
        <end position="741"/>
    </location>
</feature>
<dbReference type="GO" id="GO:0016787">
    <property type="term" value="F:hydrolase activity"/>
    <property type="evidence" value="ECO:0007669"/>
    <property type="project" value="InterPro"/>
</dbReference>
<dbReference type="InterPro" id="IPR048350">
    <property type="entry name" value="S-Me-THD-like_C"/>
</dbReference>
<dbReference type="OrthoDB" id="5404895at2759"/>
<dbReference type="InterPro" id="IPR043129">
    <property type="entry name" value="ATPase_NBD"/>
</dbReference>
<proteinExistence type="predicted"/>
<dbReference type="Pfam" id="PF01968">
    <property type="entry name" value="Hydantoinase_A"/>
    <property type="match status" value="1"/>
</dbReference>
<dbReference type="Gene3D" id="3.40.1610.10">
    <property type="entry name" value="CV3147-like domain"/>
    <property type="match status" value="1"/>
</dbReference>
<dbReference type="Pfam" id="PF05378">
    <property type="entry name" value="Hydant_A_N"/>
    <property type="match status" value="1"/>
</dbReference>
<dbReference type="InterPro" id="IPR008040">
    <property type="entry name" value="Hydant_A_N"/>
</dbReference>
<evidence type="ECO:0000313" key="5">
    <source>
        <dbReference type="Proteomes" id="UP000694844"/>
    </source>
</evidence>
<dbReference type="Proteomes" id="UP000694844">
    <property type="component" value="Chromosome 1"/>
</dbReference>
<feature type="domain" description="Hydantoinase A/oxoprolinase" evidence="1">
    <location>
        <begin position="217"/>
        <end position="363"/>
    </location>
</feature>
<dbReference type="InterPro" id="IPR024071">
    <property type="entry name" value="S-Me-THD_C_sf"/>
</dbReference>
<dbReference type="Gene3D" id="3.30.420.40">
    <property type="match status" value="1"/>
</dbReference>
<dbReference type="RefSeq" id="XP_022329329.1">
    <property type="nucleotide sequence ID" value="XM_022473621.1"/>
</dbReference>
<evidence type="ECO:0000259" key="4">
    <source>
        <dbReference type="Pfam" id="PF20906"/>
    </source>
</evidence>
<evidence type="ECO:0000259" key="3">
    <source>
        <dbReference type="Pfam" id="PF06032"/>
    </source>
</evidence>
<dbReference type="PANTHER" id="PTHR11365">
    <property type="entry name" value="5-OXOPROLINASE RELATED"/>
    <property type="match status" value="1"/>
</dbReference>
<accession>A0A8B8DP28</accession>
<feature type="domain" description="Hydantoinase/oxoprolinase N-terminal" evidence="2">
    <location>
        <begin position="24"/>
        <end position="196"/>
    </location>
</feature>
<dbReference type="Pfam" id="PF06032">
    <property type="entry name" value="S-Me-THD_N"/>
    <property type="match status" value="2"/>
</dbReference>
<dbReference type="InterPro" id="IPR002821">
    <property type="entry name" value="Hydantoinase_A"/>
</dbReference>
<feature type="domain" description="S-Me-THD N-terminal" evidence="3">
    <location>
        <begin position="778"/>
        <end position="856"/>
    </location>
</feature>
<dbReference type="PANTHER" id="PTHR11365:SF10">
    <property type="entry name" value="HYDANTOINASE_OXOPROLINASE"/>
    <property type="match status" value="1"/>
</dbReference>
<dbReference type="SUPFAM" id="SSF53067">
    <property type="entry name" value="Actin-like ATPase domain"/>
    <property type="match status" value="2"/>
</dbReference>
<dbReference type="Pfam" id="PF20906">
    <property type="entry name" value="S-Me-THD_C"/>
    <property type="match status" value="1"/>
</dbReference>
<dbReference type="Gene3D" id="2.40.390.10">
    <property type="entry name" value="CV3147-like"/>
    <property type="match status" value="1"/>
</dbReference>
<dbReference type="SUPFAM" id="SSF160991">
    <property type="entry name" value="CV3147-like"/>
    <property type="match status" value="1"/>
</dbReference>
<dbReference type="AlphaFoldDB" id="A0A8B8DP28"/>
<evidence type="ECO:0000313" key="6">
    <source>
        <dbReference type="RefSeq" id="XP_022329329.1"/>
    </source>
</evidence>
<dbReference type="InterPro" id="IPR027479">
    <property type="entry name" value="S-Me-THD_N_sf"/>
</dbReference>
<reference evidence="6" key="2">
    <citation type="submission" date="2025-08" db="UniProtKB">
        <authorList>
            <consortium name="RefSeq"/>
        </authorList>
    </citation>
    <scope>IDENTIFICATION</scope>
    <source>
        <tissue evidence="6">Whole sample</tissue>
    </source>
</reference>
<keyword evidence="5" id="KW-1185">Reference proteome</keyword>
<organism evidence="5 6">
    <name type="scientific">Crassostrea virginica</name>
    <name type="common">Eastern oyster</name>
    <dbReference type="NCBI Taxonomy" id="6565"/>
    <lineage>
        <taxon>Eukaryota</taxon>
        <taxon>Metazoa</taxon>
        <taxon>Spiralia</taxon>
        <taxon>Lophotrochozoa</taxon>
        <taxon>Mollusca</taxon>
        <taxon>Bivalvia</taxon>
        <taxon>Autobranchia</taxon>
        <taxon>Pteriomorphia</taxon>
        <taxon>Ostreida</taxon>
        <taxon>Ostreoidea</taxon>
        <taxon>Ostreidae</taxon>
        <taxon>Crassostrea</taxon>
    </lineage>
</organism>
<sequence length="1067" mass="116117">MKCLEQVKTLSVSMLASAAKRVVVGVDVGGTNTDAVVLNFETDALKVLASHKTPTTHDVTSGVKNAVSTVINHVLESSPLELTQINIGTTHFVNALIQRRDLVKVSVIRLCGLASTELPPFVDFPEDLRKHIDGGTCMANGGYEFDGKEIARVDEKEIITFLKKIEKDGVANIVVAGIFSPVRIDHEEFVYKIIKDYNPELSVTLSHNIGQIGLLQRENSAILNESLKPLCRKTIAQFNSALSDIGIRCPIYLTKNDGTVMENDLAMEYPVHTISSGPTNSMRGAAYMSGVKDALVVDIGGTTTDVGLISKGFPRLSSKEFRICGIRTNFNIPDVKSIGLGGGSYVRPEGNDVNVGPQSAGLKIVEESLVFSSPGKIEKKLITATDISVAAMISSLGNSENVKHLEKGFVEKAVKVIKRKLEDCIDEAKTTSEDIPVILVGGGHILVDKNDKLEGVSEIIIPEHSEVANAIGAALSQVAGSVENVKSLEDNINLPEMEKRILESMKPDMSEEEKRNTQKAIRNDFYKKVHSTLLKEARQLARDKAIKNGAEEKSIYVLEEGDIPLAYLPGSASRFYVKVIGDLEISRRSTYLISSKLNQRDTPCSQNGPVEVRKQLYTSTGKSLVEDIAETCHQMKSQCPAFNTDGEWVLSEFDVECISIGAGILGSGGGGSPYLGKLKALKALKEGKQIRVANPVRMMQKVDDENDLVVIAAIMGAPIITEEKLCGKECINSLQCMMDLYSDGYSDGEISKNGNLIKQEETIEYIDDYQSSEKSLTDTASRSMGKKQIVGIMSAEIGGLNSVEPFIIAAEKNMPVLDCDGMGRAFPELQMFTPLIYGMLPYPSTLGDVQGRRAVVLKCNTAKDLENYFRKVVVEMGCMAGVVISSLQKRDVLGKTVMFTTSLAWRIGKAVINARNAKKPTADAILGITGGKVLIIGKIAEVIRKTEAGFNTGHVIIKSINEKHETLKVEFQNENLVATISTKHREEVVAMVPDLITIIDSDNGDPVPTELVRYGLRVTVLVLPAHDILRTEQALRFVGPAAFGYPNLTYKPCGPSVNLKSVDSEYN</sequence>
<gene>
    <name evidence="6" type="primary">LOC111128149</name>
</gene>
<reference evidence="5" key="1">
    <citation type="submission" date="2024-06" db="UniProtKB">
        <authorList>
            <consortium name="RefSeq"/>
        </authorList>
    </citation>
    <scope>NUCLEOTIDE SEQUENCE [LARGE SCALE GENOMIC DNA]</scope>
</reference>
<protein>
    <submittedName>
        <fullName evidence="6">Uncharacterized protein LOC111128149 isoform X1</fullName>
    </submittedName>
</protein>
<dbReference type="InterPro" id="IPR045079">
    <property type="entry name" value="Oxoprolinase-like"/>
</dbReference>
<feature type="domain" description="S-Me-THD-like C-terminal" evidence="4">
    <location>
        <begin position="863"/>
        <end position="1052"/>
    </location>
</feature>
<evidence type="ECO:0000259" key="1">
    <source>
        <dbReference type="Pfam" id="PF01968"/>
    </source>
</evidence>
<dbReference type="InterPro" id="IPR010318">
    <property type="entry name" value="S-Me-THD_N"/>
</dbReference>
<evidence type="ECO:0000259" key="2">
    <source>
        <dbReference type="Pfam" id="PF05378"/>
    </source>
</evidence>
<dbReference type="GeneID" id="111128149"/>
<dbReference type="KEGG" id="cvn:111128149"/>
<name>A0A8B8DP28_CRAVI</name>